<dbReference type="PRINTS" id="PR00344">
    <property type="entry name" value="BCTRLSENSOR"/>
</dbReference>
<dbReference type="Pfam" id="PF00512">
    <property type="entry name" value="HisKA"/>
    <property type="match status" value="1"/>
</dbReference>
<evidence type="ECO:0000259" key="18">
    <source>
        <dbReference type="PROSITE" id="PS50112"/>
    </source>
</evidence>
<dbReference type="PANTHER" id="PTHR43047:SF64">
    <property type="entry name" value="HISTIDINE KINASE CONTAINING CHEY-HOMOLOGOUS RECEIVER DOMAIN AND PAS DOMAIN-RELATED"/>
    <property type="match status" value="1"/>
</dbReference>
<dbReference type="GO" id="GO:0000155">
    <property type="term" value="F:phosphorelay sensor kinase activity"/>
    <property type="evidence" value="ECO:0007669"/>
    <property type="project" value="InterPro"/>
</dbReference>
<dbReference type="InterPro" id="IPR003594">
    <property type="entry name" value="HATPase_dom"/>
</dbReference>
<evidence type="ECO:0000259" key="19">
    <source>
        <dbReference type="PROSITE" id="PS50113"/>
    </source>
</evidence>
<dbReference type="FunFam" id="1.10.287.130:FF:000004">
    <property type="entry name" value="Ethylene receptor 1"/>
    <property type="match status" value="1"/>
</dbReference>
<name>A0A6A4RK98_9RHOB</name>
<dbReference type="Gene3D" id="3.30.450.20">
    <property type="entry name" value="PAS domain"/>
    <property type="match status" value="1"/>
</dbReference>
<dbReference type="InterPro" id="IPR003661">
    <property type="entry name" value="HisK_dim/P_dom"/>
</dbReference>
<feature type="domain" description="PAS" evidence="18">
    <location>
        <begin position="234"/>
        <end position="279"/>
    </location>
</feature>
<dbReference type="CDD" id="cd00130">
    <property type="entry name" value="PAS"/>
    <property type="match status" value="1"/>
</dbReference>
<dbReference type="Gene3D" id="3.40.50.2300">
    <property type="match status" value="1"/>
</dbReference>
<dbReference type="SMART" id="SM00448">
    <property type="entry name" value="REC"/>
    <property type="match status" value="1"/>
</dbReference>
<organism evidence="20 21">
    <name type="scientific">Parasedimentitalea maritima</name>
    <dbReference type="NCBI Taxonomy" id="2578117"/>
    <lineage>
        <taxon>Bacteria</taxon>
        <taxon>Pseudomonadati</taxon>
        <taxon>Pseudomonadota</taxon>
        <taxon>Alphaproteobacteria</taxon>
        <taxon>Rhodobacterales</taxon>
        <taxon>Paracoccaceae</taxon>
        <taxon>Parasedimentitalea</taxon>
    </lineage>
</organism>
<evidence type="ECO:0000313" key="20">
    <source>
        <dbReference type="EMBL" id="KAE9632269.1"/>
    </source>
</evidence>
<feature type="transmembrane region" description="Helical" evidence="15">
    <location>
        <begin position="125"/>
        <end position="145"/>
    </location>
</feature>
<dbReference type="SUPFAM" id="SSF55874">
    <property type="entry name" value="ATPase domain of HSP90 chaperone/DNA topoisomerase II/histidine kinase"/>
    <property type="match status" value="1"/>
</dbReference>
<keyword evidence="5" id="KW-0808">Transferase</keyword>
<keyword evidence="7" id="KW-0547">Nucleotide-binding</keyword>
<evidence type="ECO:0000256" key="6">
    <source>
        <dbReference type="ARBA" id="ARBA00022692"/>
    </source>
</evidence>
<dbReference type="GO" id="GO:0005524">
    <property type="term" value="F:ATP binding"/>
    <property type="evidence" value="ECO:0007669"/>
    <property type="project" value="UniProtKB-KW"/>
</dbReference>
<protein>
    <recommendedName>
        <fullName evidence="3">histidine kinase</fullName>
        <ecNumber evidence="3">2.7.13.3</ecNumber>
    </recommendedName>
</protein>
<dbReference type="EMBL" id="WSFO01000001">
    <property type="protein sequence ID" value="KAE9632269.1"/>
    <property type="molecule type" value="Genomic_DNA"/>
</dbReference>
<evidence type="ECO:0000256" key="8">
    <source>
        <dbReference type="ARBA" id="ARBA00022777"/>
    </source>
</evidence>
<keyword evidence="11" id="KW-0902">Two-component regulatory system</keyword>
<dbReference type="SMART" id="SM00086">
    <property type="entry name" value="PAC"/>
    <property type="match status" value="1"/>
</dbReference>
<dbReference type="Pfam" id="PF02518">
    <property type="entry name" value="HATPase_c"/>
    <property type="match status" value="1"/>
</dbReference>
<dbReference type="SUPFAM" id="SSF52172">
    <property type="entry name" value="CheY-like"/>
    <property type="match status" value="1"/>
</dbReference>
<evidence type="ECO:0000256" key="14">
    <source>
        <dbReference type="SAM" id="Coils"/>
    </source>
</evidence>
<keyword evidence="12 15" id="KW-0472">Membrane</keyword>
<sequence length="748" mass="82755">MTKTGATSSGNLADYSQIYSPEGLFLRYAKGRVKYFVARLAFIMAAGFLLLGLVPLKAGLLSVSLIILGEIVDCLFLHQAPKMLQQGRPLHWLKFVSILTAALQALPIAICAGLTWALRPDHGEPLFAIGVLTSAAINAGLILPFNRGAAKTKLAIYGLVPLVMIGVQFWITHDADRDVRMDLAGLAMLYTSLMWFINFVSKSFERNRDHVLAQVDQRQQLEVNNALLLEQQQQAQRLAMVAEHANDSVFLMGVDEHITWANDAFTRITGYGFSEAVGRRPRDLFNSMTTDPETATKLLEDRIKGVPCRTEIYVQRKDGQFIWLETSQVPVRGINGEVGTVVVIERDITKAREHAQELENARRSAEEGERTKTEFLATMSHEIRTPMNGVIGMAQLLEGTTLDTDQRLYTDTILSSSRTLLALINDVLDLSKLDADKVSFSLVDFDIRTCFEETLHLLQVQAQQKDILLILDVLGEVPHLVHGDDVRIRQILLNLVGNAIKFTELGEVRVTLSVKEDRNGLLLVFAVKDTGIGIPADKLDHVFERFSQAESATTRRFGGTGLGLTISRKLANAMGGEITVSSKQGKGSSFFVTLELGTVQEQEIPQKIPAETEVPIALPRAGMRILVAEDNKVNRLVMRKFLRDVPVELEFAHNGKDAVAMVETMKPDLVFMDMSMPLMNGIDATLAIRGNGKEQPVIVALTANAFDSDRTACLQAGMDEFLRKPLNRSEVLAVLRRHDNSDQVLTGS</sequence>
<dbReference type="SUPFAM" id="SSF47384">
    <property type="entry name" value="Homodimeric domain of signal transducing histidine kinase"/>
    <property type="match status" value="1"/>
</dbReference>
<evidence type="ECO:0000256" key="13">
    <source>
        <dbReference type="PROSITE-ProRule" id="PRU00169"/>
    </source>
</evidence>
<dbReference type="InterPro" id="IPR035965">
    <property type="entry name" value="PAS-like_dom_sf"/>
</dbReference>
<feature type="transmembrane region" description="Helical" evidence="15">
    <location>
        <begin position="154"/>
        <end position="171"/>
    </location>
</feature>
<feature type="domain" description="Histidine kinase" evidence="16">
    <location>
        <begin position="378"/>
        <end position="598"/>
    </location>
</feature>
<dbReference type="Pfam" id="PF13426">
    <property type="entry name" value="PAS_9"/>
    <property type="match status" value="1"/>
</dbReference>
<dbReference type="InterPro" id="IPR036097">
    <property type="entry name" value="HisK_dim/P_sf"/>
</dbReference>
<dbReference type="RefSeq" id="WP_158976173.1">
    <property type="nucleotide sequence ID" value="NZ_WSFO01000001.1"/>
</dbReference>
<dbReference type="EC" id="2.7.13.3" evidence="3"/>
<keyword evidence="10 15" id="KW-1133">Transmembrane helix</keyword>
<evidence type="ECO:0000259" key="17">
    <source>
        <dbReference type="PROSITE" id="PS50110"/>
    </source>
</evidence>
<evidence type="ECO:0000256" key="12">
    <source>
        <dbReference type="ARBA" id="ARBA00023136"/>
    </source>
</evidence>
<evidence type="ECO:0000256" key="1">
    <source>
        <dbReference type="ARBA" id="ARBA00000085"/>
    </source>
</evidence>
<dbReference type="SMART" id="SM00388">
    <property type="entry name" value="HisKA"/>
    <property type="match status" value="1"/>
</dbReference>
<keyword evidence="14" id="KW-0175">Coiled coil</keyword>
<feature type="coiled-coil region" evidence="14">
    <location>
        <begin position="341"/>
        <end position="371"/>
    </location>
</feature>
<feature type="transmembrane region" description="Helical" evidence="15">
    <location>
        <begin position="60"/>
        <end position="80"/>
    </location>
</feature>
<dbReference type="PROSITE" id="PS50109">
    <property type="entry name" value="HIS_KIN"/>
    <property type="match status" value="1"/>
</dbReference>
<dbReference type="InterPro" id="IPR001610">
    <property type="entry name" value="PAC"/>
</dbReference>
<evidence type="ECO:0000256" key="5">
    <source>
        <dbReference type="ARBA" id="ARBA00022679"/>
    </source>
</evidence>
<dbReference type="NCBIfam" id="TIGR00229">
    <property type="entry name" value="sensory_box"/>
    <property type="match status" value="1"/>
</dbReference>
<dbReference type="CDD" id="cd17546">
    <property type="entry name" value="REC_hyHK_CKI1_RcsC-like"/>
    <property type="match status" value="1"/>
</dbReference>
<evidence type="ECO:0000256" key="3">
    <source>
        <dbReference type="ARBA" id="ARBA00012438"/>
    </source>
</evidence>
<feature type="modified residue" description="4-aspartylphosphate" evidence="13">
    <location>
        <position position="673"/>
    </location>
</feature>
<dbReference type="PANTHER" id="PTHR43047">
    <property type="entry name" value="TWO-COMPONENT HISTIDINE PROTEIN KINASE"/>
    <property type="match status" value="1"/>
</dbReference>
<dbReference type="SUPFAM" id="SSF55785">
    <property type="entry name" value="PYP-like sensor domain (PAS domain)"/>
    <property type="match status" value="1"/>
</dbReference>
<dbReference type="Pfam" id="PF00072">
    <property type="entry name" value="Response_reg"/>
    <property type="match status" value="1"/>
</dbReference>
<dbReference type="CDD" id="cd16922">
    <property type="entry name" value="HATPase_EvgS-ArcB-TorS-like"/>
    <property type="match status" value="1"/>
</dbReference>
<reference evidence="20 21" key="1">
    <citation type="submission" date="2019-12" db="EMBL/GenBank/DDBJ databases">
        <authorList>
            <person name="Zhang Y.-J."/>
        </authorList>
    </citation>
    <scope>NUCLEOTIDE SEQUENCE [LARGE SCALE GENOMIC DNA]</scope>
    <source>
        <strain evidence="20 21">H18S-6</strain>
    </source>
</reference>
<evidence type="ECO:0000256" key="9">
    <source>
        <dbReference type="ARBA" id="ARBA00022840"/>
    </source>
</evidence>
<dbReference type="InterPro" id="IPR000700">
    <property type="entry name" value="PAS-assoc_C"/>
</dbReference>
<comment type="caution">
    <text evidence="20">The sequence shown here is derived from an EMBL/GenBank/DDBJ whole genome shotgun (WGS) entry which is preliminary data.</text>
</comment>
<evidence type="ECO:0000259" key="16">
    <source>
        <dbReference type="PROSITE" id="PS50109"/>
    </source>
</evidence>
<dbReference type="InterPro" id="IPR036890">
    <property type="entry name" value="HATPase_C_sf"/>
</dbReference>
<dbReference type="InterPro" id="IPR001789">
    <property type="entry name" value="Sig_transdc_resp-reg_receiver"/>
</dbReference>
<feature type="transmembrane region" description="Helical" evidence="15">
    <location>
        <begin position="183"/>
        <end position="200"/>
    </location>
</feature>
<dbReference type="InterPro" id="IPR005467">
    <property type="entry name" value="His_kinase_dom"/>
</dbReference>
<proteinExistence type="predicted"/>
<evidence type="ECO:0000256" key="2">
    <source>
        <dbReference type="ARBA" id="ARBA00004370"/>
    </source>
</evidence>
<feature type="domain" description="Response regulatory" evidence="17">
    <location>
        <begin position="624"/>
        <end position="739"/>
    </location>
</feature>
<dbReference type="Gene3D" id="3.30.565.10">
    <property type="entry name" value="Histidine kinase-like ATPase, C-terminal domain"/>
    <property type="match status" value="1"/>
</dbReference>
<feature type="transmembrane region" description="Helical" evidence="15">
    <location>
        <begin position="92"/>
        <end position="119"/>
    </location>
</feature>
<comment type="catalytic activity">
    <reaction evidence="1">
        <text>ATP + protein L-histidine = ADP + protein N-phospho-L-histidine.</text>
        <dbReference type="EC" id="2.7.13.3"/>
    </reaction>
</comment>
<evidence type="ECO:0000256" key="15">
    <source>
        <dbReference type="SAM" id="Phobius"/>
    </source>
</evidence>
<dbReference type="Proteomes" id="UP000441586">
    <property type="component" value="Unassembled WGS sequence"/>
</dbReference>
<evidence type="ECO:0000313" key="21">
    <source>
        <dbReference type="Proteomes" id="UP000441586"/>
    </source>
</evidence>
<dbReference type="SMART" id="SM00387">
    <property type="entry name" value="HATPase_c"/>
    <property type="match status" value="1"/>
</dbReference>
<dbReference type="Gene3D" id="1.10.287.130">
    <property type="match status" value="1"/>
</dbReference>
<evidence type="ECO:0000256" key="11">
    <source>
        <dbReference type="ARBA" id="ARBA00023012"/>
    </source>
</evidence>
<dbReference type="PROSITE" id="PS50112">
    <property type="entry name" value="PAS"/>
    <property type="match status" value="1"/>
</dbReference>
<dbReference type="InterPro" id="IPR011006">
    <property type="entry name" value="CheY-like_superfamily"/>
</dbReference>
<feature type="transmembrane region" description="Helical" evidence="15">
    <location>
        <begin position="36"/>
        <end position="54"/>
    </location>
</feature>
<keyword evidence="6 15" id="KW-0812">Transmembrane</keyword>
<keyword evidence="9" id="KW-0067">ATP-binding</keyword>
<evidence type="ECO:0000256" key="7">
    <source>
        <dbReference type="ARBA" id="ARBA00022741"/>
    </source>
</evidence>
<feature type="domain" description="PAC" evidence="19">
    <location>
        <begin position="308"/>
        <end position="360"/>
    </location>
</feature>
<evidence type="ECO:0000256" key="4">
    <source>
        <dbReference type="ARBA" id="ARBA00022553"/>
    </source>
</evidence>
<comment type="subcellular location">
    <subcellularLocation>
        <location evidence="2">Membrane</location>
    </subcellularLocation>
</comment>
<keyword evidence="8" id="KW-0418">Kinase</keyword>
<dbReference type="GO" id="GO:0016020">
    <property type="term" value="C:membrane"/>
    <property type="evidence" value="ECO:0007669"/>
    <property type="project" value="UniProtKB-SubCell"/>
</dbReference>
<dbReference type="PROSITE" id="PS50110">
    <property type="entry name" value="RESPONSE_REGULATORY"/>
    <property type="match status" value="1"/>
</dbReference>
<dbReference type="InterPro" id="IPR004358">
    <property type="entry name" value="Sig_transdc_His_kin-like_C"/>
</dbReference>
<evidence type="ECO:0000256" key="10">
    <source>
        <dbReference type="ARBA" id="ARBA00022989"/>
    </source>
</evidence>
<keyword evidence="4 13" id="KW-0597">Phosphoprotein</keyword>
<gene>
    <name evidence="20" type="ORF">GP644_00370</name>
</gene>
<dbReference type="PROSITE" id="PS50113">
    <property type="entry name" value="PAC"/>
    <property type="match status" value="1"/>
</dbReference>
<dbReference type="CDD" id="cd00082">
    <property type="entry name" value="HisKA"/>
    <property type="match status" value="1"/>
</dbReference>
<dbReference type="AlphaFoldDB" id="A0A6A4RK98"/>
<dbReference type="InterPro" id="IPR000014">
    <property type="entry name" value="PAS"/>
</dbReference>
<dbReference type="FunFam" id="3.30.565.10:FF:000010">
    <property type="entry name" value="Sensor histidine kinase RcsC"/>
    <property type="match status" value="1"/>
</dbReference>
<accession>A0A6A4RK98</accession>